<dbReference type="EMBL" id="CP022743">
    <property type="protein sequence ID" value="ASU36391.1"/>
    <property type="molecule type" value="Genomic_DNA"/>
</dbReference>
<dbReference type="RefSeq" id="WP_094572418.1">
    <property type="nucleotide sequence ID" value="NZ_CP022743.1"/>
</dbReference>
<keyword evidence="3" id="KW-1185">Reference proteome</keyword>
<feature type="signal peptide" evidence="1">
    <location>
        <begin position="1"/>
        <end position="22"/>
    </location>
</feature>
<evidence type="ECO:0000313" key="2">
    <source>
        <dbReference type="EMBL" id="ASU36391.1"/>
    </source>
</evidence>
<evidence type="ECO:0000313" key="3">
    <source>
        <dbReference type="Proteomes" id="UP000215002"/>
    </source>
</evidence>
<dbReference type="KEGG" id="muc:MuYL_4506"/>
<dbReference type="Proteomes" id="UP000215002">
    <property type="component" value="Chromosome"/>
</dbReference>
<dbReference type="AlphaFoldDB" id="A0A223P3J7"/>
<proteinExistence type="predicted"/>
<keyword evidence="1" id="KW-0732">Signal</keyword>
<accession>A0A223P3J7</accession>
<protein>
    <submittedName>
        <fullName evidence="2">Uncharacterized protein</fullName>
    </submittedName>
</protein>
<feature type="chain" id="PRO_5012488462" evidence="1">
    <location>
        <begin position="23"/>
        <end position="281"/>
    </location>
</feature>
<dbReference type="OrthoDB" id="792706at2"/>
<gene>
    <name evidence="2" type="ORF">MuYL_4506</name>
</gene>
<reference evidence="2 3" key="1">
    <citation type="submission" date="2017-08" db="EMBL/GenBank/DDBJ databases">
        <title>Complete genome sequence of Mucilaginibacter sp. strain BJC16-A31.</title>
        <authorList>
            <consortium name="Henan University of Science and Technology"/>
            <person name="You X."/>
        </authorList>
    </citation>
    <scope>NUCLEOTIDE SEQUENCE [LARGE SCALE GENOMIC DNA]</scope>
    <source>
        <strain evidence="2 3">BJC16-A31</strain>
    </source>
</reference>
<organism evidence="2 3">
    <name type="scientific">Mucilaginibacter xinganensis</name>
    <dbReference type="NCBI Taxonomy" id="1234841"/>
    <lineage>
        <taxon>Bacteria</taxon>
        <taxon>Pseudomonadati</taxon>
        <taxon>Bacteroidota</taxon>
        <taxon>Sphingobacteriia</taxon>
        <taxon>Sphingobacteriales</taxon>
        <taxon>Sphingobacteriaceae</taxon>
        <taxon>Mucilaginibacter</taxon>
    </lineage>
</organism>
<name>A0A223P3J7_9SPHI</name>
<sequence>MKRTTLSILLLTGLLITVSVQAQDKSSAFRKQRPEETAFLNKLHNALFYALPHTFRDWTTGKEDTTFDAMKYWCRDPVSWHDCTGDILKTVGLGDPYALDWQVEFTMPEAESGGLMGAAVSGIKDYTNAQQVAAALKSINRTKLKIFIVANLYITGTHSSMALSYCAKTPPVALSIPVPTTLALKGIRSAGCPIMDGGSVSLHGDYYDTALVFLGKPVVAKSTENTNDGLTDTRYELAFNRTKIGRLVVQNIAVQFKGDSADIDEAIKMIDWQKLSDLIER</sequence>
<evidence type="ECO:0000256" key="1">
    <source>
        <dbReference type="SAM" id="SignalP"/>
    </source>
</evidence>